<dbReference type="UniPathway" id="UPA00077">
    <property type="reaction ID" value="UER00155"/>
</dbReference>
<dbReference type="SUPFAM" id="SSF55083">
    <property type="entry name" value="6-hydroxymethyl-7,8-dihydropterin pyrophosphokinase, HPPK"/>
    <property type="match status" value="1"/>
</dbReference>
<dbReference type="GO" id="GO:0046656">
    <property type="term" value="P:folic acid biosynthetic process"/>
    <property type="evidence" value="ECO:0007669"/>
    <property type="project" value="UniProtKB-KW"/>
</dbReference>
<evidence type="ECO:0000259" key="8">
    <source>
        <dbReference type="Pfam" id="PF01288"/>
    </source>
</evidence>
<evidence type="ECO:0000256" key="2">
    <source>
        <dbReference type="ARBA" id="ARBA00013253"/>
    </source>
</evidence>
<dbReference type="CDD" id="cd00483">
    <property type="entry name" value="HPPK"/>
    <property type="match status" value="1"/>
</dbReference>
<keyword evidence="6" id="KW-0067">ATP-binding</keyword>
<dbReference type="InterPro" id="IPR000550">
    <property type="entry name" value="Hppk"/>
</dbReference>
<dbReference type="GO" id="GO:0005524">
    <property type="term" value="F:ATP binding"/>
    <property type="evidence" value="ECO:0007669"/>
    <property type="project" value="UniProtKB-KW"/>
</dbReference>
<evidence type="ECO:0000256" key="1">
    <source>
        <dbReference type="ARBA" id="ARBA00005051"/>
    </source>
</evidence>
<dbReference type="PANTHER" id="PTHR43071">
    <property type="entry name" value="2-AMINO-4-HYDROXY-6-HYDROXYMETHYLDIHYDROPTERIDINE PYROPHOSPHOKINASE"/>
    <property type="match status" value="1"/>
</dbReference>
<sequence>MAQVYVSVGSNIEPTANIRSAMRELRRHYPQLLLSSVYESEAVGFAGDNFYNLVVGFETDDDVYRVAAVLNSLEASHARDRRAPKFSSRTIDLDLLLYDDAVIHQNGLNIPRDEITKNAFVLWPLAEIAGDLTHPQTGRSYAEMWRDYDKNRQSLWPIPFGWD</sequence>
<name>A0A0S2TGT4_9GAMM</name>
<evidence type="ECO:0000256" key="5">
    <source>
        <dbReference type="ARBA" id="ARBA00022777"/>
    </source>
</evidence>
<dbReference type="GO" id="GO:0016301">
    <property type="term" value="F:kinase activity"/>
    <property type="evidence" value="ECO:0007669"/>
    <property type="project" value="UniProtKB-KW"/>
</dbReference>
<keyword evidence="5" id="KW-0418">Kinase</keyword>
<evidence type="ECO:0000313" key="10">
    <source>
        <dbReference type="Proteomes" id="UP000055136"/>
    </source>
</evidence>
<organism evidence="9 10">
    <name type="scientific">Candidatus Tenderia electrophaga</name>
    <dbReference type="NCBI Taxonomy" id="1748243"/>
    <lineage>
        <taxon>Bacteria</taxon>
        <taxon>Pseudomonadati</taxon>
        <taxon>Pseudomonadota</taxon>
        <taxon>Gammaproteobacteria</taxon>
        <taxon>Candidatus Tenderiales</taxon>
        <taxon>Candidatus Tenderiaceae</taxon>
        <taxon>Candidatus Tenderia</taxon>
    </lineage>
</organism>
<keyword evidence="3" id="KW-0808">Transferase</keyword>
<evidence type="ECO:0000256" key="7">
    <source>
        <dbReference type="ARBA" id="ARBA00022909"/>
    </source>
</evidence>
<dbReference type="NCBIfam" id="TIGR01498">
    <property type="entry name" value="folK"/>
    <property type="match status" value="1"/>
</dbReference>
<dbReference type="GO" id="GO:0003848">
    <property type="term" value="F:2-amino-4-hydroxy-6-hydroxymethyldihydropteridine diphosphokinase activity"/>
    <property type="evidence" value="ECO:0007669"/>
    <property type="project" value="UniProtKB-EC"/>
</dbReference>
<comment type="pathway">
    <text evidence="1">Cofactor biosynthesis; tetrahydrofolate biosynthesis; 2-amino-4-hydroxy-6-hydroxymethyl-7,8-dihydropteridine diphosphate from 7,8-dihydroneopterin triphosphate: step 4/4.</text>
</comment>
<dbReference type="STRING" id="1748243.Tel_14960"/>
<evidence type="ECO:0000256" key="6">
    <source>
        <dbReference type="ARBA" id="ARBA00022840"/>
    </source>
</evidence>
<dbReference type="EMBL" id="CP013099">
    <property type="protein sequence ID" value="ALP54341.1"/>
    <property type="molecule type" value="Genomic_DNA"/>
</dbReference>
<evidence type="ECO:0000313" key="9">
    <source>
        <dbReference type="EMBL" id="ALP54341.1"/>
    </source>
</evidence>
<dbReference type="PANTHER" id="PTHR43071:SF2">
    <property type="entry name" value="2-AMINO-4-HYDROXY-6-HYDROXYMETHYLDIHYDROPTERIDINE PYROPHOSPHOKINASE"/>
    <property type="match status" value="1"/>
</dbReference>
<evidence type="ECO:0000256" key="4">
    <source>
        <dbReference type="ARBA" id="ARBA00022741"/>
    </source>
</evidence>
<dbReference type="EC" id="2.7.6.3" evidence="2"/>
<protein>
    <recommendedName>
        <fullName evidence="2">2-amino-4-hydroxy-6-hydroxymethyldihydropteridine diphosphokinase</fullName>
        <ecNumber evidence="2">2.7.6.3</ecNumber>
    </recommendedName>
</protein>
<dbReference type="GO" id="GO:0046654">
    <property type="term" value="P:tetrahydrofolate biosynthetic process"/>
    <property type="evidence" value="ECO:0007669"/>
    <property type="project" value="UniProtKB-UniPathway"/>
</dbReference>
<dbReference type="Proteomes" id="UP000055136">
    <property type="component" value="Chromosome"/>
</dbReference>
<feature type="domain" description="7,8-dihydro-6-hydroxymethylpterin-pyrophosphokinase" evidence="8">
    <location>
        <begin position="5"/>
        <end position="129"/>
    </location>
</feature>
<proteinExistence type="predicted"/>
<accession>A0A0S2TGT4</accession>
<dbReference type="AlphaFoldDB" id="A0A0S2TGT4"/>
<dbReference type="InterPro" id="IPR035907">
    <property type="entry name" value="Hppk_sf"/>
</dbReference>
<keyword evidence="10" id="KW-1185">Reference proteome</keyword>
<gene>
    <name evidence="9" type="ORF">Tel_14960</name>
</gene>
<dbReference type="Gene3D" id="3.30.70.560">
    <property type="entry name" value="7,8-Dihydro-6-hydroxymethylpterin-pyrophosphokinase HPPK"/>
    <property type="match status" value="1"/>
</dbReference>
<keyword evidence="4" id="KW-0547">Nucleotide-binding</keyword>
<dbReference type="KEGG" id="tee:Tel_14960"/>
<keyword evidence="7" id="KW-0289">Folate biosynthesis</keyword>
<reference evidence="9" key="1">
    <citation type="submission" date="2015-10" db="EMBL/GenBank/DDBJ databases">
        <title>Description of Candidatus Tenderia electrophaga gen. nov, sp. nov., an Uncultivated Electroautotroph from a Biocathode Enrichment.</title>
        <authorList>
            <person name="Eddie B.J."/>
            <person name="Malanoski A.P."/>
            <person name="Wang Z."/>
            <person name="Hall R.J."/>
            <person name="Oh S.D."/>
            <person name="Heiner C."/>
            <person name="Lin B."/>
            <person name="Strycharz-Glaven S.M."/>
        </authorList>
    </citation>
    <scope>NUCLEOTIDE SEQUENCE [LARGE SCALE GENOMIC DNA]</scope>
    <source>
        <strain evidence="9">NRL1</strain>
    </source>
</reference>
<dbReference type="Pfam" id="PF01288">
    <property type="entry name" value="HPPK"/>
    <property type="match status" value="1"/>
</dbReference>
<evidence type="ECO:0000256" key="3">
    <source>
        <dbReference type="ARBA" id="ARBA00022679"/>
    </source>
</evidence>